<evidence type="ECO:0000256" key="4">
    <source>
        <dbReference type="SAM" id="Phobius"/>
    </source>
</evidence>
<keyword evidence="4" id="KW-1133">Transmembrane helix</keyword>
<dbReference type="InterPro" id="IPR029058">
    <property type="entry name" value="AB_hydrolase_fold"/>
</dbReference>
<protein>
    <submittedName>
        <fullName evidence="5">Carboxylic ester hydrolase</fullName>
    </submittedName>
</protein>
<dbReference type="GO" id="GO:0016787">
    <property type="term" value="F:hydrolase activity"/>
    <property type="evidence" value="ECO:0007669"/>
    <property type="project" value="UniProtKB-KW"/>
</dbReference>
<evidence type="ECO:0000313" key="5">
    <source>
        <dbReference type="EMBL" id="GAA0618365.1"/>
    </source>
</evidence>
<keyword evidence="6" id="KW-1185">Reference proteome</keyword>
<comment type="caution">
    <text evidence="5">The sequence shown here is derived from an EMBL/GenBank/DDBJ whole genome shotgun (WGS) entry which is preliminary data.</text>
</comment>
<accession>A0ABN1GSQ6</accession>
<dbReference type="EMBL" id="BAAAGA010000002">
    <property type="protein sequence ID" value="GAA0618365.1"/>
    <property type="molecule type" value="Genomic_DNA"/>
</dbReference>
<evidence type="ECO:0000313" key="6">
    <source>
        <dbReference type="Proteomes" id="UP001501352"/>
    </source>
</evidence>
<dbReference type="Proteomes" id="UP001501352">
    <property type="component" value="Unassembled WGS sequence"/>
</dbReference>
<keyword evidence="4" id="KW-0472">Membrane</keyword>
<dbReference type="PANTHER" id="PTHR10272">
    <property type="entry name" value="PLATELET-ACTIVATING FACTOR ACETYLHYDROLASE"/>
    <property type="match status" value="1"/>
</dbReference>
<proteinExistence type="predicted"/>
<sequence length="464" mass="50205">MLLLDLILLAVVLAVAIWRLFAPAWRPERRIAGACLGLLLAAGQWILLGFTWQSLPAWLLLALSALRALRTHVVLRWIGRLALVGIAAASVGVWALLPAVPCLPQPDGPHAVATEVYRWTDASRDEPHTDDPADRRAVIAQAWYPTTARPSGQPVPYIDGLGRMPGQVSVMPGFLLNRYGQIDTHAAASAPIATRDRPWPVVIFSPGYGAPRAVYTGLASRLASRGFVVFVLDHPYESALTELPDGRVVGLVENIPADHTQYMPQQQVLRTADIRFVIDQIARPELLSPRLRGQIETAKVAVIGHSFGGAVSAMAMSEDPRVAAAANIDGTPYGDLPDRQLTRPFMLIQSDYAETHHSDLFVNGNSRLLRQSIAPGFRYEIKRANHYSFTDTPFFFAPPGRWLLTQVMGGARGPAATQQATADIVAAFLTGPLTGAPADVVATAARYPDIEGGTVRRPIGPTNG</sequence>
<evidence type="ECO:0000256" key="1">
    <source>
        <dbReference type="ARBA" id="ARBA00022801"/>
    </source>
</evidence>
<keyword evidence="2" id="KW-0442">Lipid degradation</keyword>
<dbReference type="PANTHER" id="PTHR10272:SF0">
    <property type="entry name" value="PLATELET-ACTIVATING FACTOR ACETYLHYDROLASE"/>
    <property type="match status" value="1"/>
</dbReference>
<reference evidence="5 6" key="1">
    <citation type="journal article" date="2019" name="Int. J. Syst. Evol. Microbiol.">
        <title>The Global Catalogue of Microorganisms (GCM) 10K type strain sequencing project: providing services to taxonomists for standard genome sequencing and annotation.</title>
        <authorList>
            <consortium name="The Broad Institute Genomics Platform"/>
            <consortium name="The Broad Institute Genome Sequencing Center for Infectious Disease"/>
            <person name="Wu L."/>
            <person name="Ma J."/>
        </authorList>
    </citation>
    <scope>NUCLEOTIDE SEQUENCE [LARGE SCALE GENOMIC DNA]</scope>
    <source>
        <strain evidence="5 6">JCM 12928</strain>
    </source>
</reference>
<name>A0ABN1GSQ6_9CAUL</name>
<dbReference type="Gene3D" id="3.40.50.1820">
    <property type="entry name" value="alpha/beta hydrolase"/>
    <property type="match status" value="1"/>
</dbReference>
<dbReference type="SUPFAM" id="SSF53474">
    <property type="entry name" value="alpha/beta-Hydrolases"/>
    <property type="match status" value="1"/>
</dbReference>
<dbReference type="Pfam" id="PF03403">
    <property type="entry name" value="PAF-AH_p_II"/>
    <property type="match status" value="2"/>
</dbReference>
<keyword evidence="4" id="KW-0812">Transmembrane</keyword>
<keyword evidence="1 5" id="KW-0378">Hydrolase</keyword>
<feature type="transmembrane region" description="Helical" evidence="4">
    <location>
        <begin position="6"/>
        <end position="24"/>
    </location>
</feature>
<organism evidence="5 6">
    <name type="scientific">Brevundimonas kwangchunensis</name>
    <dbReference type="NCBI Taxonomy" id="322163"/>
    <lineage>
        <taxon>Bacteria</taxon>
        <taxon>Pseudomonadati</taxon>
        <taxon>Pseudomonadota</taxon>
        <taxon>Alphaproteobacteria</taxon>
        <taxon>Caulobacterales</taxon>
        <taxon>Caulobacteraceae</taxon>
        <taxon>Brevundimonas</taxon>
    </lineage>
</organism>
<gene>
    <name evidence="5" type="ORF">GCM10009422_12170</name>
</gene>
<evidence type="ECO:0000256" key="3">
    <source>
        <dbReference type="ARBA" id="ARBA00023098"/>
    </source>
</evidence>
<feature type="transmembrane region" description="Helical" evidence="4">
    <location>
        <begin position="77"/>
        <end position="97"/>
    </location>
</feature>
<dbReference type="RefSeq" id="WP_343791740.1">
    <property type="nucleotide sequence ID" value="NZ_BAAAGA010000002.1"/>
</dbReference>
<keyword evidence="3" id="KW-0443">Lipid metabolism</keyword>
<evidence type="ECO:0000256" key="2">
    <source>
        <dbReference type="ARBA" id="ARBA00022963"/>
    </source>
</evidence>